<feature type="transmembrane region" description="Helical" evidence="1">
    <location>
        <begin position="16"/>
        <end position="37"/>
    </location>
</feature>
<reference evidence="3" key="1">
    <citation type="submission" date="2020-05" db="EMBL/GenBank/DDBJ databases">
        <authorList>
            <person name="Chiriac C."/>
            <person name="Salcher M."/>
            <person name="Ghai R."/>
            <person name="Kavagutti S V."/>
        </authorList>
    </citation>
    <scope>NUCLEOTIDE SEQUENCE</scope>
</reference>
<keyword evidence="1" id="KW-1133">Transmembrane helix</keyword>
<accession>A0A6J6BZ33</accession>
<organism evidence="3">
    <name type="scientific">freshwater metagenome</name>
    <dbReference type="NCBI Taxonomy" id="449393"/>
    <lineage>
        <taxon>unclassified sequences</taxon>
        <taxon>metagenomes</taxon>
        <taxon>ecological metagenomes</taxon>
    </lineage>
</organism>
<evidence type="ECO:0000256" key="1">
    <source>
        <dbReference type="SAM" id="Phobius"/>
    </source>
</evidence>
<feature type="transmembrane region" description="Helical" evidence="1">
    <location>
        <begin position="95"/>
        <end position="115"/>
    </location>
</feature>
<dbReference type="AlphaFoldDB" id="A0A6J6BZ33"/>
<name>A0A6J6BZ33_9ZZZZ</name>
<dbReference type="EMBL" id="CAEZSR010000009">
    <property type="protein sequence ID" value="CAB4543473.1"/>
    <property type="molecule type" value="Genomic_DNA"/>
</dbReference>
<feature type="domain" description="DUF2231" evidence="2">
    <location>
        <begin position="10"/>
        <end position="166"/>
    </location>
</feature>
<proteinExistence type="predicted"/>
<evidence type="ECO:0000259" key="2">
    <source>
        <dbReference type="Pfam" id="PF09990"/>
    </source>
</evidence>
<evidence type="ECO:0000313" key="3">
    <source>
        <dbReference type="EMBL" id="CAB4543473.1"/>
    </source>
</evidence>
<gene>
    <name evidence="3" type="ORF">UFOPK1493_00469</name>
</gene>
<feature type="transmembrane region" description="Helical" evidence="1">
    <location>
        <begin position="135"/>
        <end position="156"/>
    </location>
</feature>
<dbReference type="InterPro" id="IPR019251">
    <property type="entry name" value="DUF2231_TM"/>
</dbReference>
<dbReference type="Pfam" id="PF09990">
    <property type="entry name" value="DUF2231"/>
    <property type="match status" value="1"/>
</dbReference>
<feature type="transmembrane region" description="Helical" evidence="1">
    <location>
        <begin position="44"/>
        <end position="63"/>
    </location>
</feature>
<protein>
    <submittedName>
        <fullName evidence="3">Unannotated protein</fullName>
    </submittedName>
</protein>
<sequence length="168" mass="17875">MTARLALFEGLPTHPFVVHLPVVLVPLATLGVLAMAVRPRWLRTFGPAVTGLAFVGFVASVVASRTGETLEEQYESAGETLSSTLRDHAEAGERVPVFAGLFLLLLVVWGLFTWWRARAGEEAATARVKRPRQIAAALAVVSVLSAGVASVSVYQAGHSGATSVWEQP</sequence>
<keyword evidence="1" id="KW-0472">Membrane</keyword>
<keyword evidence="1" id="KW-0812">Transmembrane</keyword>